<dbReference type="Proteomes" id="UP000593562">
    <property type="component" value="Unassembled WGS sequence"/>
</dbReference>
<evidence type="ECO:0000256" key="1">
    <source>
        <dbReference type="SAM" id="MobiDB-lite"/>
    </source>
</evidence>
<feature type="region of interest" description="Disordered" evidence="1">
    <location>
        <begin position="60"/>
        <end position="79"/>
    </location>
</feature>
<name>A0A7J7CB18_TRIWF</name>
<sequence length="114" mass="12494">MTHTSYDIKNSKFKKPKFHRETDDVFLAYTTVAENEGIGGEHERAVVGIFGVVGGGEVDAGTPFEGREEGGSHAGPHPRRHSVQFLIRQTRGQIVHAPTLRFRGSCDGDDDMGK</sequence>
<dbReference type="InParanoid" id="A0A7J7CB18"/>
<evidence type="ECO:0000313" key="3">
    <source>
        <dbReference type="Proteomes" id="UP000593562"/>
    </source>
</evidence>
<evidence type="ECO:0000313" key="2">
    <source>
        <dbReference type="EMBL" id="KAF5731309.1"/>
    </source>
</evidence>
<comment type="caution">
    <text evidence="2">The sequence shown here is derived from an EMBL/GenBank/DDBJ whole genome shotgun (WGS) entry which is preliminary data.</text>
</comment>
<keyword evidence="3" id="KW-1185">Reference proteome</keyword>
<reference evidence="2 3" key="1">
    <citation type="journal article" date="2020" name="Nat. Commun.">
        <title>Genome of Tripterygium wilfordii and identification of cytochrome P450 involved in triptolide biosynthesis.</title>
        <authorList>
            <person name="Tu L."/>
            <person name="Su P."/>
            <person name="Zhang Z."/>
            <person name="Gao L."/>
            <person name="Wang J."/>
            <person name="Hu T."/>
            <person name="Zhou J."/>
            <person name="Zhang Y."/>
            <person name="Zhao Y."/>
            <person name="Liu Y."/>
            <person name="Song Y."/>
            <person name="Tong Y."/>
            <person name="Lu Y."/>
            <person name="Yang J."/>
            <person name="Xu C."/>
            <person name="Jia M."/>
            <person name="Peters R.J."/>
            <person name="Huang L."/>
            <person name="Gao W."/>
        </authorList>
    </citation>
    <scope>NUCLEOTIDE SEQUENCE [LARGE SCALE GENOMIC DNA]</scope>
    <source>
        <strain evidence="3">cv. XIE 37</strain>
        <tissue evidence="2">Leaf</tissue>
    </source>
</reference>
<organism evidence="2 3">
    <name type="scientific">Tripterygium wilfordii</name>
    <name type="common">Thunder God vine</name>
    <dbReference type="NCBI Taxonomy" id="458696"/>
    <lineage>
        <taxon>Eukaryota</taxon>
        <taxon>Viridiplantae</taxon>
        <taxon>Streptophyta</taxon>
        <taxon>Embryophyta</taxon>
        <taxon>Tracheophyta</taxon>
        <taxon>Spermatophyta</taxon>
        <taxon>Magnoliopsida</taxon>
        <taxon>eudicotyledons</taxon>
        <taxon>Gunneridae</taxon>
        <taxon>Pentapetalae</taxon>
        <taxon>rosids</taxon>
        <taxon>fabids</taxon>
        <taxon>Celastrales</taxon>
        <taxon>Celastraceae</taxon>
        <taxon>Tripterygium</taxon>
    </lineage>
</organism>
<gene>
    <name evidence="2" type="ORF">HS088_TW19G00917</name>
</gene>
<dbReference type="AlphaFoldDB" id="A0A7J7CB18"/>
<accession>A0A7J7CB18</accession>
<protein>
    <submittedName>
        <fullName evidence="2">Uncharacterized protein</fullName>
    </submittedName>
</protein>
<dbReference type="EMBL" id="JAAARO010000019">
    <property type="protein sequence ID" value="KAF5731309.1"/>
    <property type="molecule type" value="Genomic_DNA"/>
</dbReference>
<proteinExistence type="predicted"/>